<proteinExistence type="inferred from homology"/>
<evidence type="ECO:0000256" key="6">
    <source>
        <dbReference type="ARBA" id="ARBA00023136"/>
    </source>
</evidence>
<dbReference type="GO" id="GO:0006935">
    <property type="term" value="P:chemotaxis"/>
    <property type="evidence" value="ECO:0007669"/>
    <property type="project" value="UniProtKB-KW"/>
</dbReference>
<dbReference type="InterPro" id="IPR001172">
    <property type="entry name" value="FliN_T3SS_HrcQb"/>
</dbReference>
<feature type="domain" description="Flagellar motor switch protein FliN-like C-terminal" evidence="7">
    <location>
        <begin position="172"/>
        <end position="243"/>
    </location>
</feature>
<keyword evidence="6" id="KW-0472">Membrane</keyword>
<dbReference type="GO" id="GO:0071973">
    <property type="term" value="P:bacterial-type flagellum-dependent cell motility"/>
    <property type="evidence" value="ECO:0007669"/>
    <property type="project" value="InterPro"/>
</dbReference>
<dbReference type="Proteomes" id="UP000198859">
    <property type="component" value="Chromosome I"/>
</dbReference>
<dbReference type="PANTHER" id="PTHR43484">
    <property type="match status" value="1"/>
</dbReference>
<dbReference type="InterPro" id="IPR051469">
    <property type="entry name" value="FliN/MopA/SpaO"/>
</dbReference>
<dbReference type="PRINTS" id="PR00956">
    <property type="entry name" value="FLGMOTORFLIN"/>
</dbReference>
<evidence type="ECO:0000313" key="8">
    <source>
        <dbReference type="EMBL" id="SDS44128.1"/>
    </source>
</evidence>
<keyword evidence="8" id="KW-0282">Flagellum</keyword>
<protein>
    <submittedName>
        <fullName evidence="8">Flagellar motor switch protein FliN/FliY</fullName>
    </submittedName>
</protein>
<dbReference type="SUPFAM" id="SSF101801">
    <property type="entry name" value="Surface presentation of antigens (SPOA)"/>
    <property type="match status" value="1"/>
</dbReference>
<dbReference type="GO" id="GO:0003774">
    <property type="term" value="F:cytoskeletal motor activity"/>
    <property type="evidence" value="ECO:0007669"/>
    <property type="project" value="InterPro"/>
</dbReference>
<dbReference type="InterPro" id="IPR036429">
    <property type="entry name" value="SpoA-like_sf"/>
</dbReference>
<comment type="subcellular location">
    <subcellularLocation>
        <location evidence="1">Cell membrane</location>
        <topology evidence="1">Peripheral membrane protein</topology>
        <orientation evidence="1">Cytoplasmic side</orientation>
    </subcellularLocation>
</comment>
<dbReference type="Gene3D" id="2.30.330.10">
    <property type="entry name" value="SpoA-like"/>
    <property type="match status" value="1"/>
</dbReference>
<accession>A0A1H1S8K6</accession>
<dbReference type="EMBL" id="LT629757">
    <property type="protein sequence ID" value="SDS44128.1"/>
    <property type="molecule type" value="Genomic_DNA"/>
</dbReference>
<evidence type="ECO:0000259" key="7">
    <source>
        <dbReference type="Pfam" id="PF01052"/>
    </source>
</evidence>
<comment type="similarity">
    <text evidence="2">Belongs to the FliN/MopA/SpaO family.</text>
</comment>
<gene>
    <name evidence="8" type="ORF">SAMN04488570_1887</name>
</gene>
<evidence type="ECO:0000256" key="4">
    <source>
        <dbReference type="ARBA" id="ARBA00022500"/>
    </source>
</evidence>
<evidence type="ECO:0000256" key="2">
    <source>
        <dbReference type="ARBA" id="ARBA00009226"/>
    </source>
</evidence>
<dbReference type="OrthoDB" id="9773459at2"/>
<keyword evidence="3" id="KW-1003">Cell membrane</keyword>
<keyword evidence="8" id="KW-0966">Cell projection</keyword>
<name>A0A1H1S8K6_9ACTN</name>
<evidence type="ECO:0000313" key="9">
    <source>
        <dbReference type="Proteomes" id="UP000198859"/>
    </source>
</evidence>
<sequence length="247" mass="24269">MTAPAFAPTDAGTPAARAAARAAELLPSSTPVEPGVAQALTPDLAQAFAAGVLVPTGGSATHLLGLLVGHELVDAMAASPTPGLTVAAATQPAVDAAAAALGRSADAAQDIGVADLLGIMGPGATAVPLQGLGPVAALLISEDLLAAVVPAAAPTPTPAPAARPATGRGIELLHGVDMELTVELGRTRMAVRDLLSLAPGDVLELDRAAGSPADLLVNGRLIARGEVVVVGEEFGLRVTQIIDSRAS</sequence>
<keyword evidence="4" id="KW-0145">Chemotaxis</keyword>
<dbReference type="GO" id="GO:0005886">
    <property type="term" value="C:plasma membrane"/>
    <property type="evidence" value="ECO:0007669"/>
    <property type="project" value="UniProtKB-SubCell"/>
</dbReference>
<evidence type="ECO:0000256" key="1">
    <source>
        <dbReference type="ARBA" id="ARBA00004413"/>
    </source>
</evidence>
<organism evidence="8 9">
    <name type="scientific">Nocardioides scoriae</name>
    <dbReference type="NCBI Taxonomy" id="642780"/>
    <lineage>
        <taxon>Bacteria</taxon>
        <taxon>Bacillati</taxon>
        <taxon>Actinomycetota</taxon>
        <taxon>Actinomycetes</taxon>
        <taxon>Propionibacteriales</taxon>
        <taxon>Nocardioidaceae</taxon>
        <taxon>Nocardioides</taxon>
    </lineage>
</organism>
<dbReference type="Pfam" id="PF01052">
    <property type="entry name" value="FliMN_C"/>
    <property type="match status" value="1"/>
</dbReference>
<dbReference type="InterPro" id="IPR001543">
    <property type="entry name" value="FliN-like_C"/>
</dbReference>
<dbReference type="GO" id="GO:0009425">
    <property type="term" value="C:bacterial-type flagellum basal body"/>
    <property type="evidence" value="ECO:0007669"/>
    <property type="project" value="InterPro"/>
</dbReference>
<dbReference type="PANTHER" id="PTHR43484:SF1">
    <property type="entry name" value="FLAGELLAR MOTOR SWITCH PROTEIN FLIN"/>
    <property type="match status" value="1"/>
</dbReference>
<keyword evidence="8" id="KW-0969">Cilium</keyword>
<dbReference type="InterPro" id="IPR012826">
    <property type="entry name" value="FliN"/>
</dbReference>
<evidence type="ECO:0000256" key="5">
    <source>
        <dbReference type="ARBA" id="ARBA00022779"/>
    </source>
</evidence>
<dbReference type="NCBIfam" id="TIGR02480">
    <property type="entry name" value="fliN"/>
    <property type="match status" value="1"/>
</dbReference>
<keyword evidence="9" id="KW-1185">Reference proteome</keyword>
<keyword evidence="5" id="KW-0283">Flagellar rotation</keyword>
<reference evidence="9" key="1">
    <citation type="submission" date="2016-10" db="EMBL/GenBank/DDBJ databases">
        <authorList>
            <person name="Varghese N."/>
            <person name="Submissions S."/>
        </authorList>
    </citation>
    <scope>NUCLEOTIDE SEQUENCE [LARGE SCALE GENOMIC DNA]</scope>
    <source>
        <strain evidence="9">DSM 22127</strain>
    </source>
</reference>
<dbReference type="STRING" id="642780.SAMN04488570_1887"/>
<dbReference type="RefSeq" id="WP_091728802.1">
    <property type="nucleotide sequence ID" value="NZ_LT629757.1"/>
</dbReference>
<evidence type="ECO:0000256" key="3">
    <source>
        <dbReference type="ARBA" id="ARBA00022475"/>
    </source>
</evidence>
<dbReference type="AlphaFoldDB" id="A0A1H1S8K6"/>